<evidence type="ECO:0000313" key="4">
    <source>
        <dbReference type="WBParaSite" id="SVE_1980300.1"/>
    </source>
</evidence>
<evidence type="ECO:0000256" key="1">
    <source>
        <dbReference type="SAM" id="Coils"/>
    </source>
</evidence>
<keyword evidence="1" id="KW-0175">Coiled coil</keyword>
<dbReference type="WBParaSite" id="SVE_1980300.1">
    <property type="protein sequence ID" value="SVE_1980300.1"/>
    <property type="gene ID" value="SVE_1980300"/>
</dbReference>
<evidence type="ECO:0000256" key="2">
    <source>
        <dbReference type="SAM" id="MobiDB-lite"/>
    </source>
</evidence>
<feature type="coiled-coil region" evidence="1">
    <location>
        <begin position="120"/>
        <end position="163"/>
    </location>
</feature>
<feature type="region of interest" description="Disordered" evidence="2">
    <location>
        <begin position="179"/>
        <end position="198"/>
    </location>
</feature>
<dbReference type="Proteomes" id="UP000035680">
    <property type="component" value="Unassembled WGS sequence"/>
</dbReference>
<evidence type="ECO:0000313" key="3">
    <source>
        <dbReference type="Proteomes" id="UP000035680"/>
    </source>
</evidence>
<accession>A0A0K0G4Z1</accession>
<name>A0A0K0G4Z1_STRVS</name>
<reference evidence="3" key="1">
    <citation type="submission" date="2014-07" db="EMBL/GenBank/DDBJ databases">
        <authorList>
            <person name="Martin A.A"/>
            <person name="De Silva N."/>
        </authorList>
    </citation>
    <scope>NUCLEOTIDE SEQUENCE</scope>
</reference>
<sequence length="337" mass="39475">MFFQVNMTRFKVFLLIFFFLVIFIVTSINCYDGNSRRRHIDGHHHKGKHSKNETEIMKMTKEEKNKEIKILIGLRKDAEILKKNLNKQTFKILFNKSKKQGKVRKEKEENNKLQFLSLWRQKMRNRMKSLMRKINRLEKKIKKMNLKEKNRKEEERKSNTEIKIISDGSIKERIKEDGISNESNHNIKKNHRKDKKMHKHVTINKNINNRKIIGTDVREERLKSFHLSQNISLNGLVGSSCQSHNECKPGLCCHRVKHPRPSDPIAVCVLHDLIDGSPCKHSCACHSGLQCFSPSKNLKIVNDQATCKKASTTDFMNGVYENSKETVFDIDQFKFSL</sequence>
<dbReference type="AlphaFoldDB" id="A0A0K0G4Z1"/>
<proteinExistence type="predicted"/>
<protein>
    <submittedName>
        <fullName evidence="4">Uncharacterized protein</fullName>
    </submittedName>
</protein>
<organism evidence="3 4">
    <name type="scientific">Strongyloides venezuelensis</name>
    <name type="common">Threadworm</name>
    <dbReference type="NCBI Taxonomy" id="75913"/>
    <lineage>
        <taxon>Eukaryota</taxon>
        <taxon>Metazoa</taxon>
        <taxon>Ecdysozoa</taxon>
        <taxon>Nematoda</taxon>
        <taxon>Chromadorea</taxon>
        <taxon>Rhabditida</taxon>
        <taxon>Tylenchina</taxon>
        <taxon>Panagrolaimomorpha</taxon>
        <taxon>Strongyloidoidea</taxon>
        <taxon>Strongyloididae</taxon>
        <taxon>Strongyloides</taxon>
    </lineage>
</organism>
<feature type="compositionally biased region" description="Basic residues" evidence="2">
    <location>
        <begin position="186"/>
        <end position="198"/>
    </location>
</feature>
<reference evidence="4" key="2">
    <citation type="submission" date="2015-08" db="UniProtKB">
        <authorList>
            <consortium name="WormBaseParasite"/>
        </authorList>
    </citation>
    <scope>IDENTIFICATION</scope>
</reference>
<keyword evidence="3" id="KW-1185">Reference proteome</keyword>